<organism evidence="2 3">
    <name type="scientific">Paramarasmius palmivorus</name>
    <dbReference type="NCBI Taxonomy" id="297713"/>
    <lineage>
        <taxon>Eukaryota</taxon>
        <taxon>Fungi</taxon>
        <taxon>Dikarya</taxon>
        <taxon>Basidiomycota</taxon>
        <taxon>Agaricomycotina</taxon>
        <taxon>Agaricomycetes</taxon>
        <taxon>Agaricomycetidae</taxon>
        <taxon>Agaricales</taxon>
        <taxon>Marasmiineae</taxon>
        <taxon>Marasmiaceae</taxon>
        <taxon>Paramarasmius</taxon>
    </lineage>
</organism>
<gene>
    <name evidence="2" type="ORF">VNI00_018716</name>
</gene>
<evidence type="ECO:0000256" key="1">
    <source>
        <dbReference type="SAM" id="MobiDB-lite"/>
    </source>
</evidence>
<feature type="region of interest" description="Disordered" evidence="1">
    <location>
        <begin position="232"/>
        <end position="292"/>
    </location>
</feature>
<feature type="compositionally biased region" description="Low complexity" evidence="1">
    <location>
        <begin position="232"/>
        <end position="245"/>
    </location>
</feature>
<dbReference type="Proteomes" id="UP001383192">
    <property type="component" value="Unassembled WGS sequence"/>
</dbReference>
<accession>A0AAW0ATY3</accession>
<comment type="caution">
    <text evidence="2">The sequence shown here is derived from an EMBL/GenBank/DDBJ whole genome shotgun (WGS) entry which is preliminary data.</text>
</comment>
<reference evidence="2 3" key="1">
    <citation type="submission" date="2024-01" db="EMBL/GenBank/DDBJ databases">
        <title>A draft genome for a cacao thread blight-causing isolate of Paramarasmius palmivorus.</title>
        <authorList>
            <person name="Baruah I.K."/>
            <person name="Bukari Y."/>
            <person name="Amoako-Attah I."/>
            <person name="Meinhardt L.W."/>
            <person name="Bailey B.A."/>
            <person name="Cohen S.P."/>
        </authorList>
    </citation>
    <scope>NUCLEOTIDE SEQUENCE [LARGE SCALE GENOMIC DNA]</scope>
    <source>
        <strain evidence="2 3">GH-12</strain>
    </source>
</reference>
<protein>
    <submittedName>
        <fullName evidence="2">Uncharacterized protein</fullName>
    </submittedName>
</protein>
<evidence type="ECO:0000313" key="3">
    <source>
        <dbReference type="Proteomes" id="UP001383192"/>
    </source>
</evidence>
<proteinExistence type="predicted"/>
<dbReference type="EMBL" id="JAYKXP010000263">
    <property type="protein sequence ID" value="KAK7017063.1"/>
    <property type="molecule type" value="Genomic_DNA"/>
</dbReference>
<name>A0AAW0ATY3_9AGAR</name>
<evidence type="ECO:0000313" key="2">
    <source>
        <dbReference type="EMBL" id="KAK7017063.1"/>
    </source>
</evidence>
<keyword evidence="3" id="KW-1185">Reference proteome</keyword>
<feature type="compositionally biased region" description="Low complexity" evidence="1">
    <location>
        <begin position="257"/>
        <end position="267"/>
    </location>
</feature>
<dbReference type="AlphaFoldDB" id="A0AAW0ATY3"/>
<sequence length="626" mass="71287">MPTKKNDDRRKWWIMLGEEDFEEKRGSVSGMGKWKGTALERFKQDFLELKKRATAHCESRKLSGQSPNIVVSVLSYQLDIVLGYLLHHIAPRRVVQRLLRCFQRWYLELTAALDWFELFRPLMEGKAVPPQTGKTDRVGTFTTNDIDRQHLRSAGIPVWHIQPGVEQPFTGFFAEVAVQTPEDMGIELEIGREAQCVFEGGSDTVARAIAIENYLRSLTKPGNPFAASFADPVSSAVSSTPGSTSITLPGHPVSERGTSAAGSTSSALPARPLATKDKRHQPYKKGSQVDKNTKQVNRDKFAEITKPYSPPTPPFWITALAGIDRKNKLRKEEITNSGYVFPDPGMFVVAPEEKLERYIRAWLDLREVLTFRVMMRPACLASVAWSPQQWRLLLALTDGHPSASGTFMDQSRKSVDRLLGECLTFYGISRRRDAAVVAQYSFQWRGKEYPIGKLKDVRIVQEILWEIYELNFRSEFHALDTILRRNRTEQNVDAWGSMYQPDNPNDFHRCHEEVQACFPRPKGNTAQSPLEIRWELASQGVAGSTVLSRARYILHMKEVLKTWPGSNTVPVLQTERHQVEQFQETELSQLEEAVAGFYCQTFYKMFGRPPIIPHRLDPTTQMNRRS</sequence>